<name>A0A8K0NM70_9TREE</name>
<accession>A0A8K0NM70</accession>
<dbReference type="Gene3D" id="2.60.120.200">
    <property type="match status" value="1"/>
</dbReference>
<organism evidence="3 4">
    <name type="scientific">Filobasidium floriforme</name>
    <dbReference type="NCBI Taxonomy" id="5210"/>
    <lineage>
        <taxon>Eukaryota</taxon>
        <taxon>Fungi</taxon>
        <taxon>Dikarya</taxon>
        <taxon>Basidiomycota</taxon>
        <taxon>Agaricomycotina</taxon>
        <taxon>Tremellomycetes</taxon>
        <taxon>Filobasidiales</taxon>
        <taxon>Filobasidiaceae</taxon>
        <taxon>Filobasidium</taxon>
    </lineage>
</organism>
<keyword evidence="4" id="KW-1185">Reference proteome</keyword>
<dbReference type="EMBL" id="JABELV010000100">
    <property type="protein sequence ID" value="KAG7531042.1"/>
    <property type="molecule type" value="Genomic_DNA"/>
</dbReference>
<feature type="signal peptide" evidence="1">
    <location>
        <begin position="1"/>
        <end position="24"/>
    </location>
</feature>
<keyword evidence="1" id="KW-0732">Signal</keyword>
<gene>
    <name evidence="3" type="ORF">FFLO_04597</name>
</gene>
<dbReference type="Pfam" id="PF21294">
    <property type="entry name" value="Polysacc_lyase_14"/>
    <property type="match status" value="1"/>
</dbReference>
<protein>
    <recommendedName>
        <fullName evidence="2">Polysaccharide lyase 14 domain-containing protein</fullName>
    </recommendedName>
</protein>
<evidence type="ECO:0000313" key="4">
    <source>
        <dbReference type="Proteomes" id="UP000812966"/>
    </source>
</evidence>
<evidence type="ECO:0000256" key="1">
    <source>
        <dbReference type="SAM" id="SignalP"/>
    </source>
</evidence>
<dbReference type="InterPro" id="IPR048958">
    <property type="entry name" value="Polysacc_lyase_14"/>
</dbReference>
<feature type="chain" id="PRO_5035465284" description="Polysaccharide lyase 14 domain-containing protein" evidence="1">
    <location>
        <begin position="25"/>
        <end position="332"/>
    </location>
</feature>
<dbReference type="PANTHER" id="PTHR40124:SF1">
    <property type="entry name" value="DISAGGREGATASE RELATED REPEAT PROTEIN"/>
    <property type="match status" value="1"/>
</dbReference>
<reference evidence="3" key="1">
    <citation type="submission" date="2020-04" db="EMBL/GenBank/DDBJ databases">
        <title>Analysis of mating type loci in Filobasidium floriforme.</title>
        <authorList>
            <person name="Nowrousian M."/>
        </authorList>
    </citation>
    <scope>NUCLEOTIDE SEQUENCE</scope>
    <source>
        <strain evidence="3">CBS 6242</strain>
    </source>
</reference>
<comment type="caution">
    <text evidence="3">The sequence shown here is derived from an EMBL/GenBank/DDBJ whole genome shotgun (WGS) entry which is preliminary data.</text>
</comment>
<evidence type="ECO:0000313" key="3">
    <source>
        <dbReference type="EMBL" id="KAG7531042.1"/>
    </source>
</evidence>
<dbReference type="Proteomes" id="UP000812966">
    <property type="component" value="Unassembled WGS sequence"/>
</dbReference>
<sequence length="332" mass="35874">MISLVSLLQTILVLATLNLNLTFAAPIAQDSTSAFADLEDRDVSYMQSRLFPLGGYPSKSAWTTSTALSDRFNLQAGIPINKGGKPPQGHAPDGKGAIVSFFPQGSINPGNKQAPKGGMSWYTSGPHWGSTFTKGTGSWEDDLTRAKEITFGYSVMFENGFQFNKGGKLPGVYGGVSEEEAVGCSGGRQEGRDGCFSSRLMWRTDGAGETYNYLPTSAHQPESYCQTAPESHCNPDYGDSIGRGSFYFTPGQWVTVAQHIKLNDIGSSNGAIEIFVDGVSKLNVQGIELRTRGDSVFRGIQAQTFFGGHSTDWASPKDQTAWFKDWSLAIIN</sequence>
<proteinExistence type="predicted"/>
<evidence type="ECO:0000259" key="2">
    <source>
        <dbReference type="Pfam" id="PF21294"/>
    </source>
</evidence>
<dbReference type="AlphaFoldDB" id="A0A8K0NM70"/>
<feature type="domain" description="Polysaccharide lyase 14" evidence="2">
    <location>
        <begin position="96"/>
        <end position="325"/>
    </location>
</feature>
<dbReference type="PANTHER" id="PTHR40124">
    <property type="match status" value="1"/>
</dbReference>